<dbReference type="InterPro" id="IPR036875">
    <property type="entry name" value="Znf_CCHC_sf"/>
</dbReference>
<dbReference type="AlphaFoldDB" id="A0AAV0N663"/>
<dbReference type="PANTHER" id="PTHR31286">
    <property type="entry name" value="GLYCINE-RICH CELL WALL STRUCTURAL PROTEIN 1.8-LIKE"/>
    <property type="match status" value="1"/>
</dbReference>
<evidence type="ECO:0000313" key="4">
    <source>
        <dbReference type="EMBL" id="CAI0453960.1"/>
    </source>
</evidence>
<dbReference type="PROSITE" id="PS50158">
    <property type="entry name" value="ZF_CCHC"/>
    <property type="match status" value="1"/>
</dbReference>
<proteinExistence type="predicted"/>
<dbReference type="Pfam" id="PF14111">
    <property type="entry name" value="DUF4283"/>
    <property type="match status" value="1"/>
</dbReference>
<reference evidence="4" key="1">
    <citation type="submission" date="2022-08" db="EMBL/GenBank/DDBJ databases">
        <authorList>
            <person name="Gutierrez-Valencia J."/>
        </authorList>
    </citation>
    <scope>NUCLEOTIDE SEQUENCE</scope>
</reference>
<dbReference type="InterPro" id="IPR025558">
    <property type="entry name" value="DUF4283"/>
</dbReference>
<dbReference type="EMBL" id="CAMGYJ010000008">
    <property type="protein sequence ID" value="CAI0453960.1"/>
    <property type="molecule type" value="Genomic_DNA"/>
</dbReference>
<name>A0AAV0N663_9ROSI</name>
<comment type="caution">
    <text evidence="4">The sequence shown here is derived from an EMBL/GenBank/DDBJ whole genome shotgun (WGS) entry which is preliminary data.</text>
</comment>
<dbReference type="InterPro" id="IPR040256">
    <property type="entry name" value="At4g02000-like"/>
</dbReference>
<feature type="domain" description="CCHC-type" evidence="3">
    <location>
        <begin position="216"/>
        <end position="230"/>
    </location>
</feature>
<evidence type="ECO:0000313" key="5">
    <source>
        <dbReference type="Proteomes" id="UP001154282"/>
    </source>
</evidence>
<evidence type="ECO:0000259" key="3">
    <source>
        <dbReference type="PROSITE" id="PS50158"/>
    </source>
</evidence>
<dbReference type="Proteomes" id="UP001154282">
    <property type="component" value="Unassembled WGS sequence"/>
</dbReference>
<dbReference type="GO" id="GO:0003676">
    <property type="term" value="F:nucleic acid binding"/>
    <property type="evidence" value="ECO:0007669"/>
    <property type="project" value="InterPro"/>
</dbReference>
<evidence type="ECO:0000256" key="2">
    <source>
        <dbReference type="SAM" id="MobiDB-lite"/>
    </source>
</evidence>
<keyword evidence="1" id="KW-0863">Zinc-finger</keyword>
<feature type="compositionally biased region" description="Polar residues" evidence="2">
    <location>
        <begin position="279"/>
        <end position="289"/>
    </location>
</feature>
<accession>A0AAV0N663</accession>
<keyword evidence="5" id="KW-1185">Reference proteome</keyword>
<dbReference type="GO" id="GO:0008270">
    <property type="term" value="F:zinc ion binding"/>
    <property type="evidence" value="ECO:0007669"/>
    <property type="project" value="UniProtKB-KW"/>
</dbReference>
<dbReference type="InterPro" id="IPR001878">
    <property type="entry name" value="Znf_CCHC"/>
</dbReference>
<gene>
    <name evidence="4" type="ORF">LITE_LOCUS31806</name>
</gene>
<keyword evidence="1" id="KW-0479">Metal-binding</keyword>
<organism evidence="4 5">
    <name type="scientific">Linum tenue</name>
    <dbReference type="NCBI Taxonomy" id="586396"/>
    <lineage>
        <taxon>Eukaryota</taxon>
        <taxon>Viridiplantae</taxon>
        <taxon>Streptophyta</taxon>
        <taxon>Embryophyta</taxon>
        <taxon>Tracheophyta</taxon>
        <taxon>Spermatophyta</taxon>
        <taxon>Magnoliopsida</taxon>
        <taxon>eudicotyledons</taxon>
        <taxon>Gunneridae</taxon>
        <taxon>Pentapetalae</taxon>
        <taxon>rosids</taxon>
        <taxon>fabids</taxon>
        <taxon>Malpighiales</taxon>
        <taxon>Linaceae</taxon>
        <taxon>Linum</taxon>
    </lineage>
</organism>
<evidence type="ECO:0000256" key="1">
    <source>
        <dbReference type="PROSITE-ProRule" id="PRU00047"/>
    </source>
</evidence>
<protein>
    <recommendedName>
        <fullName evidence="3">CCHC-type domain-containing protein</fullName>
    </recommendedName>
</protein>
<sequence>MALAGPIQASQSKVNQWTFVGEHDLEPGLFGGEPELKVSDKFKDRLCSPWKKTLVVRLLGRSISYAYLCSQLRWKWRPTGRLDILDLNDRTFLVTFHNDQDFLHALTGGPWTILDHYLIVHQWSPSFRTADKPHKSVVAWIQLPELPVHFYHREVLFALGNLIGRTVKLDYHTENLERGKFARIAVELDMTKPLATRIRLDGFWQPVLYENLPEICFECGKIGHTEDSCPIKRSVEATATSPAASPERLVENSPPSSESPAGYGPWMQVTRKSKKQNRKVTQNTVNNQGGDAGRGGLSGKASQKPHQQGKAIRPESF</sequence>
<dbReference type="SUPFAM" id="SSF57756">
    <property type="entry name" value="Retrovirus zinc finger-like domains"/>
    <property type="match status" value="1"/>
</dbReference>
<dbReference type="PANTHER" id="PTHR31286:SF99">
    <property type="entry name" value="DUF4283 DOMAIN-CONTAINING PROTEIN"/>
    <property type="match status" value="1"/>
</dbReference>
<keyword evidence="1" id="KW-0862">Zinc</keyword>
<feature type="region of interest" description="Disordered" evidence="2">
    <location>
        <begin position="239"/>
        <end position="317"/>
    </location>
</feature>